<dbReference type="EMBL" id="SPQU01000006">
    <property type="protein sequence ID" value="TFV38589.1"/>
    <property type="molecule type" value="Genomic_DNA"/>
</dbReference>
<feature type="domain" description="Cupin type-2" evidence="1">
    <location>
        <begin position="74"/>
        <end position="134"/>
    </location>
</feature>
<dbReference type="Proteomes" id="UP000298225">
    <property type="component" value="Unassembled WGS sequence"/>
</dbReference>
<accession>A0A4Y9L6U6</accession>
<dbReference type="OrthoDB" id="122936at2"/>
<evidence type="ECO:0000313" key="3">
    <source>
        <dbReference type="Proteomes" id="UP000298225"/>
    </source>
</evidence>
<dbReference type="CDD" id="cd02208">
    <property type="entry name" value="cupin_RmlC-like"/>
    <property type="match status" value="1"/>
</dbReference>
<protein>
    <submittedName>
        <fullName evidence="2">Cupin domain-containing protein</fullName>
    </submittedName>
</protein>
<comment type="caution">
    <text evidence="2">The sequence shown here is derived from an EMBL/GenBank/DDBJ whole genome shotgun (WGS) entry which is preliminary data.</text>
</comment>
<dbReference type="InterPro" id="IPR011051">
    <property type="entry name" value="RmlC_Cupin_sf"/>
</dbReference>
<gene>
    <name evidence="2" type="ORF">E4K66_14440</name>
</gene>
<reference evidence="2 3" key="1">
    <citation type="submission" date="2019-03" db="EMBL/GenBank/DDBJ databases">
        <title>Bradyrhizobium strains diversity isolated from Chamaecrista fasciculata.</title>
        <authorList>
            <person name="Urquiaga M.C.O."/>
            <person name="Hungria M."/>
            <person name="Delamuta J.R.M."/>
        </authorList>
    </citation>
    <scope>NUCLEOTIDE SEQUENCE [LARGE SCALE GENOMIC DNA]</scope>
    <source>
        <strain evidence="2 3">CNPSo 3424</strain>
    </source>
</reference>
<dbReference type="AlphaFoldDB" id="A0A4Y9L6U6"/>
<dbReference type="InterPro" id="IPR014710">
    <property type="entry name" value="RmlC-like_jellyroll"/>
</dbReference>
<dbReference type="PANTHER" id="PTHR36440:SF1">
    <property type="entry name" value="PUTATIVE (AFU_ORTHOLOGUE AFUA_8G07350)-RELATED"/>
    <property type="match status" value="1"/>
</dbReference>
<evidence type="ECO:0000259" key="1">
    <source>
        <dbReference type="Pfam" id="PF07883"/>
    </source>
</evidence>
<dbReference type="SUPFAM" id="SSF51182">
    <property type="entry name" value="RmlC-like cupins"/>
    <property type="match status" value="1"/>
</dbReference>
<evidence type="ECO:0000313" key="2">
    <source>
        <dbReference type="EMBL" id="TFV38589.1"/>
    </source>
</evidence>
<organism evidence="2 3">
    <name type="scientific">Bradyrhizobium frederickii</name>
    <dbReference type="NCBI Taxonomy" id="2560054"/>
    <lineage>
        <taxon>Bacteria</taxon>
        <taxon>Pseudomonadati</taxon>
        <taxon>Pseudomonadota</taxon>
        <taxon>Alphaproteobacteria</taxon>
        <taxon>Hyphomicrobiales</taxon>
        <taxon>Nitrobacteraceae</taxon>
        <taxon>Bradyrhizobium</taxon>
    </lineage>
</organism>
<dbReference type="InterPro" id="IPR013096">
    <property type="entry name" value="Cupin_2"/>
</dbReference>
<dbReference type="InterPro" id="IPR053146">
    <property type="entry name" value="QDO-like"/>
</dbReference>
<sequence length="226" mass="24706">MTNSPRRIFTIRSLPRPLPARLQTSQGDANMSTEFARGTRLRNAFNKETFVFSGLLDNRDVARFGVILEKGGSGGGNGLVHVHPGADEHFAVKSGRIKFVIDGREQLVDAGGSVTVPRGRPHYFSNAGDGNAEFEVSFMPAQQHLRFFANFATLTAKQPAWFSSAGDPNFLLIALVLHTYRDHLYLAGVPIWLQKLLFATLAPVARLVGYRMAIEPLPRAASGSDA</sequence>
<proteinExistence type="predicted"/>
<name>A0A4Y9L6U6_9BRAD</name>
<dbReference type="Gene3D" id="2.60.120.10">
    <property type="entry name" value="Jelly Rolls"/>
    <property type="match status" value="1"/>
</dbReference>
<dbReference type="PANTHER" id="PTHR36440">
    <property type="entry name" value="PUTATIVE (AFU_ORTHOLOGUE AFUA_8G07350)-RELATED"/>
    <property type="match status" value="1"/>
</dbReference>
<dbReference type="Pfam" id="PF07883">
    <property type="entry name" value="Cupin_2"/>
    <property type="match status" value="1"/>
</dbReference>
<keyword evidence="3" id="KW-1185">Reference proteome</keyword>